<dbReference type="InterPro" id="IPR013216">
    <property type="entry name" value="Methyltransf_11"/>
</dbReference>
<name>A0AAV4JZY7_9GAST</name>
<dbReference type="SUPFAM" id="SSF53335">
    <property type="entry name" value="S-adenosyl-L-methionine-dependent methyltransferases"/>
    <property type="match status" value="1"/>
</dbReference>
<sequence length="280" mass="31918">MSQTEVAQAKAMMSTTVDKTKMYVSLDQSQAYSEFRPRYNDDLFRAIVDFCKETNPNLNLAVDVGCGPGMSTIGFCKYFKKVMGVDVSETQVACAPKDIPNCEFKVGYSDKLPFIKSGSVDLFCSGESFNLMPHKETFAEADRVLRPGGTIALFGYDVLRADKPEINEVIQKMFVKFLPYWPKESTLIFDKFRDITLPYSDYKRREDLKIVDKMNLEQYLGLMKSLWPFVAYCKDHPEVDLAKELRTDMTNVLAKVNKPGDTTFDIAWDMFILMGHKPGK</sequence>
<evidence type="ECO:0000256" key="3">
    <source>
        <dbReference type="ARBA" id="ARBA00022679"/>
    </source>
</evidence>
<reference evidence="5 6" key="1">
    <citation type="journal article" date="2021" name="Elife">
        <title>Chloroplast acquisition without the gene transfer in kleptoplastic sea slugs, Plakobranchus ocellatus.</title>
        <authorList>
            <person name="Maeda T."/>
            <person name="Takahashi S."/>
            <person name="Yoshida T."/>
            <person name="Shimamura S."/>
            <person name="Takaki Y."/>
            <person name="Nagai Y."/>
            <person name="Toyoda A."/>
            <person name="Suzuki Y."/>
            <person name="Arimoto A."/>
            <person name="Ishii H."/>
            <person name="Satoh N."/>
            <person name="Nishiyama T."/>
            <person name="Hasebe M."/>
            <person name="Maruyama T."/>
            <person name="Minagawa J."/>
            <person name="Obokata J."/>
            <person name="Shigenobu S."/>
        </authorList>
    </citation>
    <scope>NUCLEOTIDE SEQUENCE [LARGE SCALE GENOMIC DNA]</scope>
</reference>
<dbReference type="CDD" id="cd02440">
    <property type="entry name" value="AdoMet_MTases"/>
    <property type="match status" value="1"/>
</dbReference>
<evidence type="ECO:0000256" key="2">
    <source>
        <dbReference type="ARBA" id="ARBA00022603"/>
    </source>
</evidence>
<dbReference type="EMBL" id="BMAT01010577">
    <property type="protein sequence ID" value="GFS27901.1"/>
    <property type="molecule type" value="Genomic_DNA"/>
</dbReference>
<evidence type="ECO:0000313" key="5">
    <source>
        <dbReference type="EMBL" id="GFS27901.1"/>
    </source>
</evidence>
<protein>
    <submittedName>
        <fullName evidence="5">Trans-aconitate 2-methyltransferase</fullName>
    </submittedName>
</protein>
<dbReference type="Gene3D" id="3.40.50.150">
    <property type="entry name" value="Vaccinia Virus protein VP39"/>
    <property type="match status" value="1"/>
</dbReference>
<comment type="similarity">
    <text evidence="1">Belongs to the methyltransferase superfamily.</text>
</comment>
<comment type="caution">
    <text evidence="5">The sequence shown here is derived from an EMBL/GenBank/DDBJ whole genome shotgun (WGS) entry which is preliminary data.</text>
</comment>
<dbReference type="GO" id="GO:0032259">
    <property type="term" value="P:methylation"/>
    <property type="evidence" value="ECO:0007669"/>
    <property type="project" value="UniProtKB-KW"/>
</dbReference>
<dbReference type="PANTHER" id="PTHR44942">
    <property type="entry name" value="METHYLTRANSF_11 DOMAIN-CONTAINING PROTEIN"/>
    <property type="match status" value="1"/>
</dbReference>
<keyword evidence="6" id="KW-1185">Reference proteome</keyword>
<dbReference type="InterPro" id="IPR051052">
    <property type="entry name" value="Diverse_substrate_MTase"/>
</dbReference>
<dbReference type="InterPro" id="IPR029063">
    <property type="entry name" value="SAM-dependent_MTases_sf"/>
</dbReference>
<evidence type="ECO:0000313" key="6">
    <source>
        <dbReference type="Proteomes" id="UP000762676"/>
    </source>
</evidence>
<accession>A0AAV4JZY7</accession>
<evidence type="ECO:0000259" key="4">
    <source>
        <dbReference type="Pfam" id="PF08241"/>
    </source>
</evidence>
<dbReference type="AlphaFoldDB" id="A0AAV4JZY7"/>
<dbReference type="Pfam" id="PF08241">
    <property type="entry name" value="Methyltransf_11"/>
    <property type="match status" value="1"/>
</dbReference>
<dbReference type="PANTHER" id="PTHR44942:SF4">
    <property type="entry name" value="METHYLTRANSFERASE TYPE 11 DOMAIN-CONTAINING PROTEIN"/>
    <property type="match status" value="1"/>
</dbReference>
<proteinExistence type="inferred from homology"/>
<keyword evidence="3" id="KW-0808">Transferase</keyword>
<dbReference type="GO" id="GO:0008757">
    <property type="term" value="F:S-adenosylmethionine-dependent methyltransferase activity"/>
    <property type="evidence" value="ECO:0007669"/>
    <property type="project" value="InterPro"/>
</dbReference>
<gene>
    <name evidence="5" type="ORF">ElyMa_005315600</name>
</gene>
<keyword evidence="2" id="KW-0489">Methyltransferase</keyword>
<organism evidence="5 6">
    <name type="scientific">Elysia marginata</name>
    <dbReference type="NCBI Taxonomy" id="1093978"/>
    <lineage>
        <taxon>Eukaryota</taxon>
        <taxon>Metazoa</taxon>
        <taxon>Spiralia</taxon>
        <taxon>Lophotrochozoa</taxon>
        <taxon>Mollusca</taxon>
        <taxon>Gastropoda</taxon>
        <taxon>Heterobranchia</taxon>
        <taxon>Euthyneura</taxon>
        <taxon>Panpulmonata</taxon>
        <taxon>Sacoglossa</taxon>
        <taxon>Placobranchoidea</taxon>
        <taxon>Plakobranchidae</taxon>
        <taxon>Elysia</taxon>
    </lineage>
</organism>
<feature type="domain" description="Methyltransferase type 11" evidence="4">
    <location>
        <begin position="62"/>
        <end position="152"/>
    </location>
</feature>
<evidence type="ECO:0000256" key="1">
    <source>
        <dbReference type="ARBA" id="ARBA00008361"/>
    </source>
</evidence>
<dbReference type="Proteomes" id="UP000762676">
    <property type="component" value="Unassembled WGS sequence"/>
</dbReference>